<proteinExistence type="predicted"/>
<reference evidence="1 2" key="1">
    <citation type="journal article" date="2021" name="Hortic Res">
        <title>High-quality reference genome and annotation aids understanding of berry development for evergreen blueberry (Vaccinium darrowii).</title>
        <authorList>
            <person name="Yu J."/>
            <person name="Hulse-Kemp A.M."/>
            <person name="Babiker E."/>
            <person name="Staton M."/>
        </authorList>
    </citation>
    <scope>NUCLEOTIDE SEQUENCE [LARGE SCALE GENOMIC DNA]</scope>
    <source>
        <strain evidence="2">cv. NJ 8807/NJ 8810</strain>
        <tissue evidence="1">Young leaf</tissue>
    </source>
</reference>
<protein>
    <submittedName>
        <fullName evidence="1">Uncharacterized protein</fullName>
    </submittedName>
</protein>
<evidence type="ECO:0000313" key="1">
    <source>
        <dbReference type="EMBL" id="KAH7858189.1"/>
    </source>
</evidence>
<sequence>MTDNQNPKNSPSSSSSNSRVPTEANHNGTAAASGQKAHYPNPPEIGYNGSSNAHKHPHYPNPPDPINPDPATMREQWRYCHEAVQQVVLASVGIRHTRGSGLLRPRLDRQRLQSSTLLWKRNDEETTKPTTTTAAGGGWA</sequence>
<name>A0ACB7YY60_9ERIC</name>
<keyword evidence="2" id="KW-1185">Reference proteome</keyword>
<gene>
    <name evidence="1" type="ORF">Vadar_021066</name>
</gene>
<dbReference type="Proteomes" id="UP000828048">
    <property type="component" value="Chromosome 3"/>
</dbReference>
<evidence type="ECO:0000313" key="2">
    <source>
        <dbReference type="Proteomes" id="UP000828048"/>
    </source>
</evidence>
<organism evidence="1 2">
    <name type="scientific">Vaccinium darrowii</name>
    <dbReference type="NCBI Taxonomy" id="229202"/>
    <lineage>
        <taxon>Eukaryota</taxon>
        <taxon>Viridiplantae</taxon>
        <taxon>Streptophyta</taxon>
        <taxon>Embryophyta</taxon>
        <taxon>Tracheophyta</taxon>
        <taxon>Spermatophyta</taxon>
        <taxon>Magnoliopsida</taxon>
        <taxon>eudicotyledons</taxon>
        <taxon>Gunneridae</taxon>
        <taxon>Pentapetalae</taxon>
        <taxon>asterids</taxon>
        <taxon>Ericales</taxon>
        <taxon>Ericaceae</taxon>
        <taxon>Vaccinioideae</taxon>
        <taxon>Vaccinieae</taxon>
        <taxon>Vaccinium</taxon>
    </lineage>
</organism>
<dbReference type="EMBL" id="CM037153">
    <property type="protein sequence ID" value="KAH7858189.1"/>
    <property type="molecule type" value="Genomic_DNA"/>
</dbReference>
<accession>A0ACB7YY60</accession>
<comment type="caution">
    <text evidence="1">The sequence shown here is derived from an EMBL/GenBank/DDBJ whole genome shotgun (WGS) entry which is preliminary data.</text>
</comment>